<keyword evidence="6" id="KW-0493">Microtubule</keyword>
<dbReference type="Proteomes" id="UP000027195">
    <property type="component" value="Unassembled WGS sequence"/>
</dbReference>
<dbReference type="OrthoDB" id="3176171at2759"/>
<feature type="coiled-coil region" evidence="7">
    <location>
        <begin position="553"/>
        <end position="667"/>
    </location>
</feature>
<feature type="region of interest" description="Disordered" evidence="8">
    <location>
        <begin position="718"/>
        <end position="775"/>
    </location>
</feature>
<keyword evidence="2 5" id="KW-0067">ATP-binding</keyword>
<evidence type="ECO:0000256" key="8">
    <source>
        <dbReference type="SAM" id="MobiDB-lite"/>
    </source>
</evidence>
<feature type="region of interest" description="Disordered" evidence="8">
    <location>
        <begin position="1"/>
        <end position="64"/>
    </location>
</feature>
<dbReference type="PROSITE" id="PS00411">
    <property type="entry name" value="KINESIN_MOTOR_1"/>
    <property type="match status" value="1"/>
</dbReference>
<evidence type="ECO:0000256" key="2">
    <source>
        <dbReference type="ARBA" id="ARBA00022840"/>
    </source>
</evidence>
<evidence type="ECO:0000256" key="3">
    <source>
        <dbReference type="ARBA" id="ARBA00023054"/>
    </source>
</evidence>
<dbReference type="GO" id="GO:0005874">
    <property type="term" value="C:microtubule"/>
    <property type="evidence" value="ECO:0007669"/>
    <property type="project" value="UniProtKB-KW"/>
</dbReference>
<dbReference type="InParanoid" id="A0A067MZ30"/>
<dbReference type="SUPFAM" id="SSF52540">
    <property type="entry name" value="P-loop containing nucleoside triphosphate hydrolases"/>
    <property type="match status" value="1"/>
</dbReference>
<gene>
    <name evidence="10" type="ORF">BOTBODRAFT_41005</name>
</gene>
<dbReference type="SMART" id="SM00129">
    <property type="entry name" value="KISc"/>
    <property type="match status" value="1"/>
</dbReference>
<evidence type="ECO:0000313" key="10">
    <source>
        <dbReference type="EMBL" id="KDQ21013.1"/>
    </source>
</evidence>
<evidence type="ECO:0000256" key="7">
    <source>
        <dbReference type="SAM" id="Coils"/>
    </source>
</evidence>
<dbReference type="InterPro" id="IPR027640">
    <property type="entry name" value="Kinesin-like_fam"/>
</dbReference>
<feature type="compositionally biased region" description="Acidic residues" evidence="8">
    <location>
        <begin position="743"/>
        <end position="752"/>
    </location>
</feature>
<dbReference type="PRINTS" id="PR00380">
    <property type="entry name" value="KINESINHEAVY"/>
</dbReference>
<dbReference type="InterPro" id="IPR027417">
    <property type="entry name" value="P-loop_NTPase"/>
</dbReference>
<comment type="similarity">
    <text evidence="5 6">Belongs to the TRAFAC class myosin-kinesin ATPase superfamily. Kinesin family.</text>
</comment>
<keyword evidence="11" id="KW-1185">Reference proteome</keyword>
<dbReference type="AlphaFoldDB" id="A0A067MZ30"/>
<evidence type="ECO:0000256" key="4">
    <source>
        <dbReference type="ARBA" id="ARBA00023175"/>
    </source>
</evidence>
<dbReference type="GO" id="GO:0003777">
    <property type="term" value="F:microtubule motor activity"/>
    <property type="evidence" value="ECO:0007669"/>
    <property type="project" value="InterPro"/>
</dbReference>
<dbReference type="Pfam" id="PF00225">
    <property type="entry name" value="Kinesin"/>
    <property type="match status" value="1"/>
</dbReference>
<keyword evidence="1 5" id="KW-0547">Nucleotide-binding</keyword>
<dbReference type="GO" id="GO:0008017">
    <property type="term" value="F:microtubule binding"/>
    <property type="evidence" value="ECO:0007669"/>
    <property type="project" value="InterPro"/>
</dbReference>
<evidence type="ECO:0000256" key="5">
    <source>
        <dbReference type="PROSITE-ProRule" id="PRU00283"/>
    </source>
</evidence>
<dbReference type="HOGENOM" id="CLU_001485_34_0_1"/>
<feature type="compositionally biased region" description="Polar residues" evidence="8">
    <location>
        <begin position="19"/>
        <end position="37"/>
    </location>
</feature>
<name>A0A067MZ30_BOTB1</name>
<reference evidence="11" key="1">
    <citation type="journal article" date="2014" name="Proc. Natl. Acad. Sci. U.S.A.">
        <title>Extensive sampling of basidiomycete genomes demonstrates inadequacy of the white-rot/brown-rot paradigm for wood decay fungi.</title>
        <authorList>
            <person name="Riley R."/>
            <person name="Salamov A.A."/>
            <person name="Brown D.W."/>
            <person name="Nagy L.G."/>
            <person name="Floudas D."/>
            <person name="Held B.W."/>
            <person name="Levasseur A."/>
            <person name="Lombard V."/>
            <person name="Morin E."/>
            <person name="Otillar R."/>
            <person name="Lindquist E.A."/>
            <person name="Sun H."/>
            <person name="LaButti K.M."/>
            <person name="Schmutz J."/>
            <person name="Jabbour D."/>
            <person name="Luo H."/>
            <person name="Baker S.E."/>
            <person name="Pisabarro A.G."/>
            <person name="Walton J.D."/>
            <person name="Blanchette R.A."/>
            <person name="Henrissat B."/>
            <person name="Martin F."/>
            <person name="Cullen D."/>
            <person name="Hibbett D.S."/>
            <person name="Grigoriev I.V."/>
        </authorList>
    </citation>
    <scope>NUCLEOTIDE SEQUENCE [LARGE SCALE GENOMIC DNA]</scope>
    <source>
        <strain evidence="11">FD-172 SS1</strain>
    </source>
</reference>
<evidence type="ECO:0000313" key="11">
    <source>
        <dbReference type="Proteomes" id="UP000027195"/>
    </source>
</evidence>
<evidence type="ECO:0000256" key="1">
    <source>
        <dbReference type="ARBA" id="ARBA00022741"/>
    </source>
</evidence>
<evidence type="ECO:0000256" key="6">
    <source>
        <dbReference type="RuleBase" id="RU000394"/>
    </source>
</evidence>
<sequence>MFPASKKTPALNDPRTRSKTLSSATPAKSGRSTPVSLSRNSSPPKSPPKNRAAHLYPAPTPPPVLSIADAEEGLVDYKNVEDLSAEIDEQDLLDLDGTGGAGGEDKVLVSIRMKPTSDDTPATWIRDGSGLKLDEAFAKTGSKPPEFLFDKVLTGSENKSIYDATARSHVRAAMDGFNAVIFAYGQTASGKTFTLSGDDANPGIIPCSMKEVFKHIRRTPKREFLLRASYLEIYNEQIHDLLSPPSSVSGSGLGIQDGVGVVGLREEVVTSLKGIKEVLERGEANRRTASTDWNERSSRSHSVFRLVIESREVGASDQKCPSTPNALATPGGTRLQTRGGRSVQASVLSLIDLAGSEKATSDKERTKEGKYINMSLLTLGSVISTLAENASKGKSDHVPFRNSKLTRMLQPSLSGNARISVICTINPTPSAIPESTSTLQFASRVKKVHLSATRKEVIDKDALLDRYRKEIEELKAQLAEREREAPVRNRRLSAKQQIDENKAVHDINGRIQQLTKLILTSHTVTQNKWDESRPGSPSKLDFDRSPYELQEELHRAKSELERQNLRIISLETALEQRPAIPLDAPEYEKDAKILELQKMLRELEMVNTRYEENLGSPLRAVKEDVEKEWKGRVEALEEEARERDEYVRECEKGLEKEKQAKNKLIEQNQALIAFVEQIDSHISQRKSTVTNTLRPTNSFLSSFKPTLSPLAEKIINSPYRSNLDSPSPMKLQLRPQPSLLDQTPEDGLEDPDASFGPMYGNRSVLSLEEDKENIN</sequence>
<protein>
    <recommendedName>
        <fullName evidence="6">Kinesin-like protein</fullName>
    </recommendedName>
</protein>
<keyword evidence="4 5" id="KW-0505">Motor protein</keyword>
<dbReference type="Gene3D" id="3.40.850.10">
    <property type="entry name" value="Kinesin motor domain"/>
    <property type="match status" value="1"/>
</dbReference>
<dbReference type="STRING" id="930990.A0A067MZ30"/>
<dbReference type="PANTHER" id="PTHR47968:SF75">
    <property type="entry name" value="CENTROMERE-ASSOCIATED PROTEIN E"/>
    <property type="match status" value="1"/>
</dbReference>
<evidence type="ECO:0000259" key="9">
    <source>
        <dbReference type="PROSITE" id="PS50067"/>
    </source>
</evidence>
<dbReference type="FunCoup" id="A0A067MZ30">
    <property type="interactions" value="48"/>
</dbReference>
<dbReference type="PANTHER" id="PTHR47968">
    <property type="entry name" value="CENTROMERE PROTEIN E"/>
    <property type="match status" value="1"/>
</dbReference>
<dbReference type="GO" id="GO:0007018">
    <property type="term" value="P:microtubule-based movement"/>
    <property type="evidence" value="ECO:0007669"/>
    <property type="project" value="InterPro"/>
</dbReference>
<feature type="domain" description="Kinesin motor" evidence="9">
    <location>
        <begin position="106"/>
        <end position="448"/>
    </location>
</feature>
<feature type="binding site" evidence="5">
    <location>
        <begin position="185"/>
        <end position="192"/>
    </location>
    <ligand>
        <name>ATP</name>
        <dbReference type="ChEBI" id="CHEBI:30616"/>
    </ligand>
</feature>
<organism evidence="10 11">
    <name type="scientific">Botryobasidium botryosum (strain FD-172 SS1)</name>
    <dbReference type="NCBI Taxonomy" id="930990"/>
    <lineage>
        <taxon>Eukaryota</taxon>
        <taxon>Fungi</taxon>
        <taxon>Dikarya</taxon>
        <taxon>Basidiomycota</taxon>
        <taxon>Agaricomycotina</taxon>
        <taxon>Agaricomycetes</taxon>
        <taxon>Cantharellales</taxon>
        <taxon>Botryobasidiaceae</taxon>
        <taxon>Botryobasidium</taxon>
    </lineage>
</organism>
<dbReference type="EMBL" id="KL198017">
    <property type="protein sequence ID" value="KDQ21013.1"/>
    <property type="molecule type" value="Genomic_DNA"/>
</dbReference>
<proteinExistence type="inferred from homology"/>
<dbReference type="PROSITE" id="PS50067">
    <property type="entry name" value="KINESIN_MOTOR_2"/>
    <property type="match status" value="1"/>
</dbReference>
<dbReference type="GO" id="GO:0005524">
    <property type="term" value="F:ATP binding"/>
    <property type="evidence" value="ECO:0007669"/>
    <property type="project" value="UniProtKB-UniRule"/>
</dbReference>
<dbReference type="InterPro" id="IPR036961">
    <property type="entry name" value="Kinesin_motor_dom_sf"/>
</dbReference>
<keyword evidence="3 7" id="KW-0175">Coiled coil</keyword>
<dbReference type="InterPro" id="IPR001752">
    <property type="entry name" value="Kinesin_motor_dom"/>
</dbReference>
<dbReference type="InterPro" id="IPR019821">
    <property type="entry name" value="Kinesin_motor_CS"/>
</dbReference>
<feature type="coiled-coil region" evidence="7">
    <location>
        <begin position="457"/>
        <end position="484"/>
    </location>
</feature>
<accession>A0A067MZ30</accession>